<name>A0AAD1K9N3_9GAMM</name>
<feature type="signal peptide" evidence="1">
    <location>
        <begin position="1"/>
        <end position="19"/>
    </location>
</feature>
<evidence type="ECO:0000256" key="1">
    <source>
        <dbReference type="SAM" id="SignalP"/>
    </source>
</evidence>
<dbReference type="AlphaFoldDB" id="A0AAD1K9N3"/>
<proteinExistence type="predicted"/>
<accession>A0AAD1K9N3</accession>
<sequence>MLTVLSMSTLSLFSFSGWAEEYSPTANCTADASWFEGKFNPKIAADNFDDSTICDFHQFSWQSFIWLTEQADEGKLRFETFYSDTGIYPDSQPGNHLLGGVNQAGSNGILIDQHGRALYTSMMINDIYRDFVIKHKLYTQSGMRQADNKLNFPNGAMSLKAAWKIVQPGEDTSGLYTTKAPIQLLTVDNGQVVIPENAQQEMTQVALVGFHIAVYVNKHPEAIWATFEFKDNAPTFAKGQSPNKIVSDKDYLFYKTNTLAKDCNTNNAGMNAILKLDTKTQTMAAVTQTCLQYAQGTVDNLPNPKKAKENVQAIISLNDNVHQLMPKDSIWRNYLEIGAVWFSKEDHLTPDWSPNMDPDAETNLLIGSTRLSNSTIETFTQNQRSANECFSCHNTTAVTDTPEKTAPLAGKNINTSHILLKNYLNGHSVKRN</sequence>
<evidence type="ECO:0000313" key="2">
    <source>
        <dbReference type="EMBL" id="BCV45419.1"/>
    </source>
</evidence>
<reference evidence="2" key="1">
    <citation type="submission" date="2021-05" db="EMBL/GenBank/DDBJ databases">
        <title>Molecular characterization for Shewanella algae harboring chromosomal blaOXA-55-like strains isolated from clinical and environment sample.</title>
        <authorList>
            <person name="Ohama Y."/>
            <person name="Aoki K."/>
            <person name="Harada S."/>
            <person name="Moriya K."/>
            <person name="Ishii Y."/>
            <person name="Tateda K."/>
        </authorList>
    </citation>
    <scope>NUCLEOTIDE SEQUENCE</scope>
    <source>
        <strain evidence="2">TUM17379</strain>
    </source>
</reference>
<protein>
    <recommendedName>
        <fullName evidence="4">Cytochrome C</fullName>
    </recommendedName>
</protein>
<organism evidence="2 3">
    <name type="scientific">Shewanella algae</name>
    <dbReference type="NCBI Taxonomy" id="38313"/>
    <lineage>
        <taxon>Bacteria</taxon>
        <taxon>Pseudomonadati</taxon>
        <taxon>Pseudomonadota</taxon>
        <taxon>Gammaproteobacteria</taxon>
        <taxon>Alteromonadales</taxon>
        <taxon>Shewanellaceae</taxon>
        <taxon>Shewanella</taxon>
    </lineage>
</organism>
<gene>
    <name evidence="2" type="ORF">TUM17379_24370</name>
</gene>
<evidence type="ECO:0008006" key="4">
    <source>
        <dbReference type="Google" id="ProtNLM"/>
    </source>
</evidence>
<dbReference type="EMBL" id="AP024613">
    <property type="protein sequence ID" value="BCV45419.1"/>
    <property type="molecule type" value="Genomic_DNA"/>
</dbReference>
<keyword evidence="1" id="KW-0732">Signal</keyword>
<feature type="chain" id="PRO_5042077520" description="Cytochrome C" evidence="1">
    <location>
        <begin position="20"/>
        <end position="432"/>
    </location>
</feature>
<dbReference type="Proteomes" id="UP000825078">
    <property type="component" value="Chromosome"/>
</dbReference>
<evidence type="ECO:0000313" key="3">
    <source>
        <dbReference type="Proteomes" id="UP000825078"/>
    </source>
</evidence>